<reference evidence="3" key="1">
    <citation type="journal article" date="2011" name="PLoS Genet.">
        <title>Genomic analysis of the necrotrophic fungal pathogens Sclerotinia sclerotiorum and Botrytis cinerea.</title>
        <authorList>
            <person name="Amselem J."/>
            <person name="Cuomo C.A."/>
            <person name="van Kan J.A."/>
            <person name="Viaud M."/>
            <person name="Benito E.P."/>
            <person name="Couloux A."/>
            <person name="Coutinho P.M."/>
            <person name="de Vries R.P."/>
            <person name="Dyer P.S."/>
            <person name="Fillinger S."/>
            <person name="Fournier E."/>
            <person name="Gout L."/>
            <person name="Hahn M."/>
            <person name="Kohn L."/>
            <person name="Lapalu N."/>
            <person name="Plummer K.M."/>
            <person name="Pradier J.M."/>
            <person name="Quevillon E."/>
            <person name="Sharon A."/>
            <person name="Simon A."/>
            <person name="ten Have A."/>
            <person name="Tudzynski B."/>
            <person name="Tudzynski P."/>
            <person name="Wincker P."/>
            <person name="Andrew M."/>
            <person name="Anthouard V."/>
            <person name="Beever R.E."/>
            <person name="Beffa R."/>
            <person name="Benoit I."/>
            <person name="Bouzid O."/>
            <person name="Brault B."/>
            <person name="Chen Z."/>
            <person name="Choquer M."/>
            <person name="Collemare J."/>
            <person name="Cotton P."/>
            <person name="Danchin E.G."/>
            <person name="Da Silva C."/>
            <person name="Gautier A."/>
            <person name="Giraud C."/>
            <person name="Giraud T."/>
            <person name="Gonzalez C."/>
            <person name="Grossetete S."/>
            <person name="Guldener U."/>
            <person name="Henrissat B."/>
            <person name="Howlett B.J."/>
            <person name="Kodira C."/>
            <person name="Kretschmer M."/>
            <person name="Lappartient A."/>
            <person name="Leroch M."/>
            <person name="Levis C."/>
            <person name="Mauceli E."/>
            <person name="Neuveglise C."/>
            <person name="Oeser B."/>
            <person name="Pearson M."/>
            <person name="Poulain J."/>
            <person name="Poussereau N."/>
            <person name="Quesneville H."/>
            <person name="Rascle C."/>
            <person name="Schumacher J."/>
            <person name="Segurens B."/>
            <person name="Sexton A."/>
            <person name="Silva E."/>
            <person name="Sirven C."/>
            <person name="Soanes D.M."/>
            <person name="Talbot N.J."/>
            <person name="Templeton M."/>
            <person name="Yandava C."/>
            <person name="Yarden O."/>
            <person name="Zeng Q."/>
            <person name="Rollins J.A."/>
            <person name="Lebrun M.H."/>
            <person name="Dickman M."/>
        </authorList>
    </citation>
    <scope>NUCLEOTIDE SEQUENCE [LARGE SCALE GENOMIC DNA]</scope>
    <source>
        <strain evidence="3">T4</strain>
    </source>
</reference>
<dbReference type="InParanoid" id="G2XTQ0"/>
<accession>G2XTQ0</accession>
<dbReference type="AlphaFoldDB" id="G2XTQ0"/>
<feature type="region of interest" description="Disordered" evidence="1">
    <location>
        <begin position="15"/>
        <end position="39"/>
    </location>
</feature>
<name>G2XTQ0_BOTF4</name>
<dbReference type="Proteomes" id="UP000008177">
    <property type="component" value="Unplaced contigs"/>
</dbReference>
<sequence>MQLTWLVFTKENSIPKKEKPRSYELTSSPRRSPIPTVGTGTRFLFPLQNIVIQKGRRKKTERKIIIPEQIPTKTPHLHIRKRNFSLPTRFSPCSLQIPPGTMCLSTVRQSRARKSTSGKKKEIK</sequence>
<evidence type="ECO:0000313" key="3">
    <source>
        <dbReference type="Proteomes" id="UP000008177"/>
    </source>
</evidence>
<evidence type="ECO:0000256" key="1">
    <source>
        <dbReference type="SAM" id="MobiDB-lite"/>
    </source>
</evidence>
<evidence type="ECO:0000313" key="2">
    <source>
        <dbReference type="EMBL" id="CCD33918.1"/>
    </source>
</evidence>
<proteinExistence type="predicted"/>
<organism evidence="2 3">
    <name type="scientific">Botryotinia fuckeliana (strain T4)</name>
    <name type="common">Noble rot fungus</name>
    <name type="synonym">Botrytis cinerea</name>
    <dbReference type="NCBI Taxonomy" id="999810"/>
    <lineage>
        <taxon>Eukaryota</taxon>
        <taxon>Fungi</taxon>
        <taxon>Dikarya</taxon>
        <taxon>Ascomycota</taxon>
        <taxon>Pezizomycotina</taxon>
        <taxon>Leotiomycetes</taxon>
        <taxon>Helotiales</taxon>
        <taxon>Sclerotiniaceae</taxon>
        <taxon>Botrytis</taxon>
    </lineage>
</organism>
<dbReference type="EMBL" id="FQ790266">
    <property type="protein sequence ID" value="CCD33918.1"/>
    <property type="molecule type" value="Genomic_DNA"/>
</dbReference>
<protein>
    <submittedName>
        <fullName evidence="2">Uncharacterized protein</fullName>
    </submittedName>
</protein>
<gene>
    <name evidence="2" type="ORF">BofuT4_P063160.1</name>
</gene>
<dbReference type="HOGENOM" id="CLU_2003554_0_0_1"/>